<accession>A0ABT6CGR4</accession>
<proteinExistence type="predicted"/>
<dbReference type="SUPFAM" id="SSF53756">
    <property type="entry name" value="UDP-Glycosyltransferase/glycogen phosphorylase"/>
    <property type="match status" value="1"/>
</dbReference>
<evidence type="ECO:0000259" key="4">
    <source>
        <dbReference type="Pfam" id="PF13439"/>
    </source>
</evidence>
<dbReference type="PROSITE" id="PS51257">
    <property type="entry name" value="PROKAR_LIPOPROTEIN"/>
    <property type="match status" value="1"/>
</dbReference>
<protein>
    <submittedName>
        <fullName evidence="5">Glycosyltransferase</fullName>
    </submittedName>
</protein>
<dbReference type="InterPro" id="IPR028098">
    <property type="entry name" value="Glyco_trans_4-like_N"/>
</dbReference>
<evidence type="ECO:0000256" key="2">
    <source>
        <dbReference type="ARBA" id="ARBA00022679"/>
    </source>
</evidence>
<dbReference type="Gene3D" id="3.40.50.2000">
    <property type="entry name" value="Glycogen Phosphorylase B"/>
    <property type="match status" value="2"/>
</dbReference>
<keyword evidence="1" id="KW-0328">Glycosyltransferase</keyword>
<evidence type="ECO:0000256" key="1">
    <source>
        <dbReference type="ARBA" id="ARBA00022676"/>
    </source>
</evidence>
<sequence>MARTRVAVLGHTAALGGCELSLTRMLTAIDTDRFDVVVVCFSDGPLVTRLRAQGVRVEVHALSADVATAGRHDVVRAPLASVGRAVTSISYALGLARTLRRLDVDVVHANTLKAYALGTVAAHLARRPLVWHVHDRISSDYLPVPVVATLRFLAAHDPAEIVVNSAATARTLAADPRRPAQRITIAYPGLEPHAFDVARPAPSGGRAPVVGMLGRISPTKGQHEFVRAVAALARDYPQVHFRLIGAPLFNEHGYDEDLTDLIRALDLDARVERVGWVDDPQSALRELDLLVHASPTPEPFGQVVVEAMAAKVPVIATLGGGVGEILDPTSVVVPALAPGRSHRTELGWLVPPSDPAALAHAMRAALDDPDSAGAAAEVAWTSASTRFTAAGMAAAVSGVWDRVATQSPRRRRRSR</sequence>
<dbReference type="Pfam" id="PF00534">
    <property type="entry name" value="Glycos_transf_1"/>
    <property type="match status" value="1"/>
</dbReference>
<dbReference type="EMBL" id="JAROAV010000057">
    <property type="protein sequence ID" value="MDF8266501.1"/>
    <property type="molecule type" value="Genomic_DNA"/>
</dbReference>
<keyword evidence="2" id="KW-0808">Transferase</keyword>
<dbReference type="RefSeq" id="WP_277193711.1">
    <property type="nucleotide sequence ID" value="NZ_JAROAV010000057.1"/>
</dbReference>
<evidence type="ECO:0000259" key="3">
    <source>
        <dbReference type="Pfam" id="PF00534"/>
    </source>
</evidence>
<comment type="caution">
    <text evidence="5">The sequence shown here is derived from an EMBL/GenBank/DDBJ whole genome shotgun (WGS) entry which is preliminary data.</text>
</comment>
<dbReference type="Pfam" id="PF13439">
    <property type="entry name" value="Glyco_transf_4"/>
    <property type="match status" value="1"/>
</dbReference>
<dbReference type="PANTHER" id="PTHR12526:SF510">
    <property type="entry name" value="D-INOSITOL 3-PHOSPHATE GLYCOSYLTRANSFERASE"/>
    <property type="match status" value="1"/>
</dbReference>
<dbReference type="InterPro" id="IPR001296">
    <property type="entry name" value="Glyco_trans_1"/>
</dbReference>
<reference evidence="5 6" key="1">
    <citation type="submission" date="2023-03" db="EMBL/GenBank/DDBJ databases">
        <title>YIM 133296 draft genome.</title>
        <authorList>
            <person name="Xiong L."/>
        </authorList>
    </citation>
    <scope>NUCLEOTIDE SEQUENCE [LARGE SCALE GENOMIC DNA]</scope>
    <source>
        <strain evidence="5 6">YIM 133296</strain>
    </source>
</reference>
<gene>
    <name evidence="5" type="ORF">P4R38_19800</name>
</gene>
<feature type="domain" description="Glycosyltransferase subfamily 4-like N-terminal" evidence="4">
    <location>
        <begin position="46"/>
        <end position="191"/>
    </location>
</feature>
<feature type="domain" description="Glycosyl transferase family 1" evidence="3">
    <location>
        <begin position="206"/>
        <end position="372"/>
    </location>
</feature>
<dbReference type="PANTHER" id="PTHR12526">
    <property type="entry name" value="GLYCOSYLTRANSFERASE"/>
    <property type="match status" value="1"/>
</dbReference>
<evidence type="ECO:0000313" key="5">
    <source>
        <dbReference type="EMBL" id="MDF8266501.1"/>
    </source>
</evidence>
<organism evidence="5 6">
    <name type="scientific">Luteipulveratus flavus</name>
    <dbReference type="NCBI Taxonomy" id="3031728"/>
    <lineage>
        <taxon>Bacteria</taxon>
        <taxon>Bacillati</taxon>
        <taxon>Actinomycetota</taxon>
        <taxon>Actinomycetes</taxon>
        <taxon>Micrococcales</taxon>
        <taxon>Dermacoccaceae</taxon>
        <taxon>Luteipulveratus</taxon>
    </lineage>
</organism>
<keyword evidence="6" id="KW-1185">Reference proteome</keyword>
<name>A0ABT6CGR4_9MICO</name>
<evidence type="ECO:0000313" key="6">
    <source>
        <dbReference type="Proteomes" id="UP001528912"/>
    </source>
</evidence>
<dbReference type="Proteomes" id="UP001528912">
    <property type="component" value="Unassembled WGS sequence"/>
</dbReference>
<dbReference type="CDD" id="cd03811">
    <property type="entry name" value="GT4_GT28_WabH-like"/>
    <property type="match status" value="1"/>
</dbReference>